<dbReference type="AlphaFoldDB" id="A0A1V4KIJ0"/>
<sequence>MTEPGASEARSFREFHRTEEMNIHQHSCYWKGSYGSSSYLSGSNPAQGVCWILLDVGFPITVAMRGLIQDEDTRCYIHWPQQKLVTSLQNLTSQQTEEVFCSSKRHPPKPTSKKGHF</sequence>
<keyword evidence="2" id="KW-1185">Reference proteome</keyword>
<evidence type="ECO:0000313" key="2">
    <source>
        <dbReference type="Proteomes" id="UP000190648"/>
    </source>
</evidence>
<gene>
    <name evidence="1" type="ORF">AV530_015695</name>
</gene>
<comment type="caution">
    <text evidence="1">The sequence shown here is derived from an EMBL/GenBank/DDBJ whole genome shotgun (WGS) entry which is preliminary data.</text>
</comment>
<dbReference type="EMBL" id="LSYS01003057">
    <property type="protein sequence ID" value="OPJ84225.1"/>
    <property type="molecule type" value="Genomic_DNA"/>
</dbReference>
<organism evidence="1 2">
    <name type="scientific">Patagioenas fasciata monilis</name>
    <dbReference type="NCBI Taxonomy" id="372326"/>
    <lineage>
        <taxon>Eukaryota</taxon>
        <taxon>Metazoa</taxon>
        <taxon>Chordata</taxon>
        <taxon>Craniata</taxon>
        <taxon>Vertebrata</taxon>
        <taxon>Euteleostomi</taxon>
        <taxon>Archelosauria</taxon>
        <taxon>Archosauria</taxon>
        <taxon>Dinosauria</taxon>
        <taxon>Saurischia</taxon>
        <taxon>Theropoda</taxon>
        <taxon>Coelurosauria</taxon>
        <taxon>Aves</taxon>
        <taxon>Neognathae</taxon>
        <taxon>Neoaves</taxon>
        <taxon>Columbimorphae</taxon>
        <taxon>Columbiformes</taxon>
        <taxon>Columbidae</taxon>
        <taxon>Patagioenas</taxon>
    </lineage>
</organism>
<name>A0A1V4KIJ0_PATFA</name>
<accession>A0A1V4KIJ0</accession>
<evidence type="ECO:0000313" key="1">
    <source>
        <dbReference type="EMBL" id="OPJ84225.1"/>
    </source>
</evidence>
<protein>
    <submittedName>
        <fullName evidence="1">Uncharacterized protein</fullName>
    </submittedName>
</protein>
<reference evidence="1 2" key="1">
    <citation type="submission" date="2016-02" db="EMBL/GenBank/DDBJ databases">
        <title>Band-tailed pigeon sequencing and assembly.</title>
        <authorList>
            <person name="Soares A.E."/>
            <person name="Novak B.J."/>
            <person name="Rice E.S."/>
            <person name="O'Connell B."/>
            <person name="Chang D."/>
            <person name="Weber S."/>
            <person name="Shapiro B."/>
        </authorList>
    </citation>
    <scope>NUCLEOTIDE SEQUENCE [LARGE SCALE GENOMIC DNA]</scope>
    <source>
        <strain evidence="1">BTP2013</strain>
        <tissue evidence="1">Blood</tissue>
    </source>
</reference>
<proteinExistence type="predicted"/>
<dbReference type="Proteomes" id="UP000190648">
    <property type="component" value="Unassembled WGS sequence"/>
</dbReference>